<evidence type="ECO:0000256" key="8">
    <source>
        <dbReference type="ARBA" id="ARBA00023125"/>
    </source>
</evidence>
<evidence type="ECO:0000256" key="5">
    <source>
        <dbReference type="ARBA" id="ARBA00022801"/>
    </source>
</evidence>
<evidence type="ECO:0000256" key="2">
    <source>
        <dbReference type="ARBA" id="ARBA00022730"/>
    </source>
</evidence>
<dbReference type="GO" id="GO:0030983">
    <property type="term" value="F:mismatched DNA binding"/>
    <property type="evidence" value="ECO:0007669"/>
    <property type="project" value="InterPro"/>
</dbReference>
<dbReference type="InterPro" id="IPR027417">
    <property type="entry name" value="P-loop_NTPase"/>
</dbReference>
<organism evidence="12 13">
    <name type="scientific">Cinnamomum micranthum f. kanehirae</name>
    <dbReference type="NCBI Taxonomy" id="337451"/>
    <lineage>
        <taxon>Eukaryota</taxon>
        <taxon>Viridiplantae</taxon>
        <taxon>Streptophyta</taxon>
        <taxon>Embryophyta</taxon>
        <taxon>Tracheophyta</taxon>
        <taxon>Spermatophyta</taxon>
        <taxon>Magnoliopsida</taxon>
        <taxon>Magnoliidae</taxon>
        <taxon>Laurales</taxon>
        <taxon>Lauraceae</taxon>
        <taxon>Cinnamomum</taxon>
    </lineage>
</organism>
<dbReference type="GO" id="GO:0045910">
    <property type="term" value="P:negative regulation of DNA recombination"/>
    <property type="evidence" value="ECO:0007669"/>
    <property type="project" value="InterPro"/>
</dbReference>
<dbReference type="AlphaFoldDB" id="A0A3S4PLL9"/>
<evidence type="ECO:0000259" key="11">
    <source>
        <dbReference type="PROSITE" id="PS50828"/>
    </source>
</evidence>
<feature type="domain" description="Smr" evidence="11">
    <location>
        <begin position="841"/>
        <end position="912"/>
    </location>
</feature>
<dbReference type="GO" id="GO:0016887">
    <property type="term" value="F:ATP hydrolysis activity"/>
    <property type="evidence" value="ECO:0007669"/>
    <property type="project" value="InterPro"/>
</dbReference>
<dbReference type="InterPro" id="IPR007696">
    <property type="entry name" value="DNA_mismatch_repair_MutS_core"/>
</dbReference>
<feature type="coiled-coil region" evidence="9">
    <location>
        <begin position="624"/>
        <end position="654"/>
    </location>
</feature>
<dbReference type="NCBIfam" id="TIGR01069">
    <property type="entry name" value="mutS2"/>
    <property type="match status" value="1"/>
</dbReference>
<dbReference type="FunFam" id="3.30.1370.110:FF:000004">
    <property type="entry name" value="Endonuclease MutS2"/>
    <property type="match status" value="1"/>
</dbReference>
<dbReference type="PANTHER" id="PTHR48466:SF1">
    <property type="entry name" value="SMR DOMAIN-CONTAINING PROTEIN"/>
    <property type="match status" value="1"/>
</dbReference>
<dbReference type="InterPro" id="IPR046893">
    <property type="entry name" value="MSSS"/>
</dbReference>
<dbReference type="PROSITE" id="PS50828">
    <property type="entry name" value="SMR"/>
    <property type="match status" value="1"/>
</dbReference>
<gene>
    <name evidence="12" type="ORF">CKAN_02124700</name>
</gene>
<dbReference type="GO" id="GO:0006298">
    <property type="term" value="P:mismatch repair"/>
    <property type="evidence" value="ECO:0007669"/>
    <property type="project" value="InterPro"/>
</dbReference>
<dbReference type="SUPFAM" id="SSF160443">
    <property type="entry name" value="SMR domain-like"/>
    <property type="match status" value="1"/>
</dbReference>
<keyword evidence="3" id="KW-0547">Nucleotide-binding</keyword>
<dbReference type="InterPro" id="IPR045076">
    <property type="entry name" value="MutS"/>
</dbReference>
<dbReference type="SUPFAM" id="SSF52540">
    <property type="entry name" value="P-loop containing nucleoside triphosphate hydrolases"/>
    <property type="match status" value="1"/>
</dbReference>
<dbReference type="STRING" id="337451.A0A3S4PLL9"/>
<dbReference type="EMBL" id="QPKB01000009">
    <property type="protein sequence ID" value="RWR92055.1"/>
    <property type="molecule type" value="Genomic_DNA"/>
</dbReference>
<dbReference type="Pfam" id="PF01713">
    <property type="entry name" value="Smr"/>
    <property type="match status" value="1"/>
</dbReference>
<evidence type="ECO:0000256" key="3">
    <source>
        <dbReference type="ARBA" id="ARBA00022741"/>
    </source>
</evidence>
<dbReference type="OrthoDB" id="1924787at2759"/>
<name>A0A3S4PLL9_9MAGN</name>
<evidence type="ECO:0000256" key="7">
    <source>
        <dbReference type="ARBA" id="ARBA00022884"/>
    </source>
</evidence>
<keyword evidence="8" id="KW-0238">DNA-binding</keyword>
<dbReference type="InterPro" id="IPR000432">
    <property type="entry name" value="DNA_mismatch_repair_MutS_C"/>
</dbReference>
<keyword evidence="5" id="KW-0378">Hydrolase</keyword>
<dbReference type="SMART" id="SM00534">
    <property type="entry name" value="MUTSac"/>
    <property type="match status" value="1"/>
</dbReference>
<dbReference type="GO" id="GO:0019843">
    <property type="term" value="F:rRNA binding"/>
    <property type="evidence" value="ECO:0007669"/>
    <property type="project" value="UniProtKB-KW"/>
</dbReference>
<proteinExistence type="predicted"/>
<dbReference type="Pfam" id="PF20297">
    <property type="entry name" value="MSSS"/>
    <property type="match status" value="1"/>
</dbReference>
<keyword evidence="13" id="KW-1185">Reference proteome</keyword>
<dbReference type="GO" id="GO:0004519">
    <property type="term" value="F:endonuclease activity"/>
    <property type="evidence" value="ECO:0007669"/>
    <property type="project" value="UniProtKB-KW"/>
</dbReference>
<dbReference type="PIRSF" id="PIRSF005814">
    <property type="entry name" value="MutS_YshD"/>
    <property type="match status" value="1"/>
</dbReference>
<keyword evidence="2" id="KW-0699">rRNA-binding</keyword>
<dbReference type="FunFam" id="3.40.50.300:FF:001814">
    <property type="entry name" value="DNA mismatch repair protein MutS type 2"/>
    <property type="match status" value="1"/>
</dbReference>
<evidence type="ECO:0000256" key="4">
    <source>
        <dbReference type="ARBA" id="ARBA00022759"/>
    </source>
</evidence>
<accession>A0A3S4PLL9</accession>
<keyword evidence="1" id="KW-0540">Nuclease</keyword>
<dbReference type="GO" id="GO:0140664">
    <property type="term" value="F:ATP-dependent DNA damage sensor activity"/>
    <property type="evidence" value="ECO:0007669"/>
    <property type="project" value="InterPro"/>
</dbReference>
<keyword evidence="6" id="KW-0067">ATP-binding</keyword>
<evidence type="ECO:0000256" key="10">
    <source>
        <dbReference type="SAM" id="MobiDB-lite"/>
    </source>
</evidence>
<dbReference type="Gene3D" id="3.40.50.300">
    <property type="entry name" value="P-loop containing nucleotide triphosphate hydrolases"/>
    <property type="match status" value="1"/>
</dbReference>
<dbReference type="SMART" id="SM00463">
    <property type="entry name" value="SMR"/>
    <property type="match status" value="1"/>
</dbReference>
<sequence>MEVCNRFISIRSSSTFFFRSQIHKSIKLTSVKSKSSQDKIRVLKELKKETEETLEWQSICSSVSRFTSTSMGSSVSRSGNLPFGRDREDSQKLLDQTTAAVLLPQTLDFSGIEDLSEIVGSAVSGELLTVRQLCAVARSLQSARGVLEQLEKMSSENQGDSQRYSPLLEILKNCNFLTELEQKIGFCIDCSLSVVKDQASEKLGFIRSERKRNMESLESLLKVVSTRIFQAGGIDSPLVTKRRSRMCVGIRASHRSLLSGGVILGVSSSGATYFMEPKDAVELNNMEVRLSNSEKAEELAILSLLTSEIAESEMEIRYLMDKVVELDLASARGSFAHWINGVCPVLGAIHESVELNKTGESLSVDIECIRHPLLLESSLRSLSSVELGNSSQIDGSNGMAKSGRLPEHGADFPVPLDIKIGDTTKVVVISGPNTGGKTATMKTLGLAALMSKAGLYLPAKPSPKLPWFDHVLADIGDHQSLEHNLSTFSGHISRLCKIMEVASSESLVLVDEIGNSTDPSEGVALSTSILQYLADRVNLAVVTTHYADLSSLKANDARFENAAMEFCIETLQPTYRVLWGSTGTSNALSIAKSIGFDQRLLVRAYEWVEKLMPDRQKERKGLLYQSLLEERETLKAQAEKAASALSEIKKLHQEILFEAEDIDRREAALKAKQSQQVHQELEAAKSQIYSVVKAFEEQLNHASSNQLNLSIKESEAAITAIVESHRSSGDLSLQESSSSSTYIPQTGDHVQVRGFGNKLATVIKTSGDDGNALVQFGKMRILVKKNDMKVVSNSKRNAVSSSVLHLKEQGQRRIPKQSPTGSATDEEGSFGPVVRTSKNTVDLRGMRAEEAIYHLNMAIAACRSNKVLFIIHGMGSGVIKECVLEILSDNPRVARFEQESPTNYGCTVAYIK</sequence>
<dbReference type="SMART" id="SM00533">
    <property type="entry name" value="MUTSd"/>
    <property type="match status" value="1"/>
</dbReference>
<dbReference type="PANTHER" id="PTHR48466">
    <property type="entry name" value="OS10G0509000 PROTEIN-RELATED"/>
    <property type="match status" value="1"/>
</dbReference>
<evidence type="ECO:0000256" key="6">
    <source>
        <dbReference type="ARBA" id="ARBA00022840"/>
    </source>
</evidence>
<evidence type="ECO:0000313" key="12">
    <source>
        <dbReference type="EMBL" id="RWR92055.1"/>
    </source>
</evidence>
<evidence type="ECO:0000256" key="1">
    <source>
        <dbReference type="ARBA" id="ARBA00022722"/>
    </source>
</evidence>
<comment type="caution">
    <text evidence="12">The sequence shown here is derived from an EMBL/GenBank/DDBJ whole genome shotgun (WGS) entry which is preliminary data.</text>
</comment>
<evidence type="ECO:0000256" key="9">
    <source>
        <dbReference type="SAM" id="Coils"/>
    </source>
</evidence>
<keyword evidence="9" id="KW-0175">Coiled coil</keyword>
<dbReference type="Gene3D" id="3.30.1370.110">
    <property type="match status" value="1"/>
</dbReference>
<protein>
    <submittedName>
        <fullName evidence="12">DNA mismatch repair protein MutS</fullName>
    </submittedName>
</protein>
<dbReference type="GO" id="GO:0005524">
    <property type="term" value="F:ATP binding"/>
    <property type="evidence" value="ECO:0007669"/>
    <property type="project" value="UniProtKB-KW"/>
</dbReference>
<reference evidence="12 13" key="1">
    <citation type="journal article" date="2019" name="Nat. Plants">
        <title>Stout camphor tree genome fills gaps in understanding of flowering plant genome evolution.</title>
        <authorList>
            <person name="Chaw S.M."/>
            <person name="Liu Y.C."/>
            <person name="Wu Y.W."/>
            <person name="Wang H.Y."/>
            <person name="Lin C.I."/>
            <person name="Wu C.S."/>
            <person name="Ke H.M."/>
            <person name="Chang L.Y."/>
            <person name="Hsu C.Y."/>
            <person name="Yang H.T."/>
            <person name="Sudianto E."/>
            <person name="Hsu M.H."/>
            <person name="Wu K.P."/>
            <person name="Wang L.N."/>
            <person name="Leebens-Mack J.H."/>
            <person name="Tsai I.J."/>
        </authorList>
    </citation>
    <scope>NUCLEOTIDE SEQUENCE [LARGE SCALE GENOMIC DNA]</scope>
    <source>
        <strain evidence="13">cv. Chaw 1501</strain>
        <tissue evidence="12">Young leaves</tissue>
    </source>
</reference>
<keyword evidence="4" id="KW-0255">Endonuclease</keyword>
<keyword evidence="7" id="KW-0694">RNA-binding</keyword>
<dbReference type="InterPro" id="IPR036063">
    <property type="entry name" value="Smr_dom_sf"/>
</dbReference>
<dbReference type="Proteomes" id="UP000283530">
    <property type="component" value="Unassembled WGS sequence"/>
</dbReference>
<dbReference type="InterPro" id="IPR002625">
    <property type="entry name" value="Smr_dom"/>
</dbReference>
<dbReference type="SUPFAM" id="SSF48334">
    <property type="entry name" value="DNA repair protein MutS, domain III"/>
    <property type="match status" value="1"/>
</dbReference>
<dbReference type="InterPro" id="IPR036187">
    <property type="entry name" value="DNA_mismatch_repair_MutS_sf"/>
</dbReference>
<feature type="region of interest" description="Disordered" evidence="10">
    <location>
        <begin position="806"/>
        <end position="833"/>
    </location>
</feature>
<evidence type="ECO:0000313" key="13">
    <source>
        <dbReference type="Proteomes" id="UP000283530"/>
    </source>
</evidence>
<dbReference type="InterPro" id="IPR005747">
    <property type="entry name" value="MutS2"/>
</dbReference>
<dbReference type="Pfam" id="PF00488">
    <property type="entry name" value="MutS_V"/>
    <property type="match status" value="1"/>
</dbReference>